<dbReference type="SUPFAM" id="SSF50022">
    <property type="entry name" value="ISP domain"/>
    <property type="match status" value="1"/>
</dbReference>
<evidence type="ECO:0000256" key="7">
    <source>
        <dbReference type="SAM" id="MobiDB-lite"/>
    </source>
</evidence>
<dbReference type="CDD" id="cd03530">
    <property type="entry name" value="Rieske_NirD_small_Bacillus"/>
    <property type="match status" value="1"/>
</dbReference>
<comment type="caution">
    <text evidence="9">The sequence shown here is derived from an EMBL/GenBank/DDBJ whole genome shotgun (WGS) entry which is preliminary data.</text>
</comment>
<dbReference type="EMBL" id="AOGK01000011">
    <property type="protein sequence ID" value="MDG5976195.1"/>
    <property type="molecule type" value="Genomic_DNA"/>
</dbReference>
<dbReference type="InterPro" id="IPR012748">
    <property type="entry name" value="Rieske-like_NirD"/>
</dbReference>
<evidence type="ECO:0000256" key="3">
    <source>
        <dbReference type="ARBA" id="ARBA00023002"/>
    </source>
</evidence>
<dbReference type="AlphaFoldDB" id="A0A9X4NR48"/>
<evidence type="ECO:0000256" key="1">
    <source>
        <dbReference type="ARBA" id="ARBA00022714"/>
    </source>
</evidence>
<dbReference type="PROSITE" id="PS51296">
    <property type="entry name" value="RIESKE"/>
    <property type="match status" value="1"/>
</dbReference>
<dbReference type="InterPro" id="IPR036922">
    <property type="entry name" value="Rieske_2Fe-2S_sf"/>
</dbReference>
<dbReference type="GO" id="GO:0046872">
    <property type="term" value="F:metal ion binding"/>
    <property type="evidence" value="ECO:0007669"/>
    <property type="project" value="UniProtKB-KW"/>
</dbReference>
<dbReference type="OrthoDB" id="9769355at2"/>
<evidence type="ECO:0000313" key="9">
    <source>
        <dbReference type="EMBL" id="MDG5976195.1"/>
    </source>
</evidence>
<evidence type="ECO:0000256" key="5">
    <source>
        <dbReference type="ARBA" id="ARBA00023014"/>
    </source>
</evidence>
<dbReference type="Proteomes" id="UP001152876">
    <property type="component" value="Unassembled WGS sequence"/>
</dbReference>
<proteinExistence type="predicted"/>
<keyword evidence="1" id="KW-0001">2Fe-2S</keyword>
<feature type="domain" description="Rieske" evidence="8">
    <location>
        <begin position="4"/>
        <end position="101"/>
    </location>
</feature>
<dbReference type="RefSeq" id="WP_084236234.1">
    <property type="nucleotide sequence ID" value="NZ_AOGK01000011.1"/>
</dbReference>
<feature type="region of interest" description="Disordered" evidence="7">
    <location>
        <begin position="114"/>
        <end position="157"/>
    </location>
</feature>
<organism evidence="9 10">
    <name type="scientific">Hydrogenophaga taeniospiralis CCUG 15921</name>
    <dbReference type="NCBI Taxonomy" id="1281780"/>
    <lineage>
        <taxon>Bacteria</taxon>
        <taxon>Pseudomonadati</taxon>
        <taxon>Pseudomonadota</taxon>
        <taxon>Betaproteobacteria</taxon>
        <taxon>Burkholderiales</taxon>
        <taxon>Comamonadaceae</taxon>
        <taxon>Hydrogenophaga</taxon>
    </lineage>
</organism>
<name>A0A9X4NR48_9BURK</name>
<gene>
    <name evidence="9" type="ORF">H010_13096</name>
</gene>
<keyword evidence="2" id="KW-0479">Metal-binding</keyword>
<reference evidence="9" key="1">
    <citation type="submission" date="2013-01" db="EMBL/GenBank/DDBJ databases">
        <title>Genome draft of Hydrogenophaga taeniospiralis 2K1.</title>
        <authorList>
            <person name="Gomila M."/>
            <person name="Lalucat J."/>
        </authorList>
    </citation>
    <scope>NUCLEOTIDE SEQUENCE</scope>
    <source>
        <strain evidence="9">CCUG 15921</strain>
    </source>
</reference>
<dbReference type="NCBIfam" id="TIGR02378">
    <property type="entry name" value="nirD_assim_sml"/>
    <property type="match status" value="1"/>
</dbReference>
<dbReference type="GO" id="GO:0042128">
    <property type="term" value="P:nitrate assimilation"/>
    <property type="evidence" value="ECO:0007669"/>
    <property type="project" value="UniProtKB-KW"/>
</dbReference>
<sequence length="157" mass="16627">MSEWKPICRVDDIPVLGSRRVAREKGLDVAVFRNDQNEVFALLDRCPHKGGPLSQGIVFGTSVACPLHNWTIGLCTGQAAAPDEGCTPKFAVKVEDGQVFLDAKELATQALDLTRPIAGPARRKNDDPHAPPLRGSLPPEGAQPGLGRPGAAAKTCA</sequence>
<evidence type="ECO:0000313" key="10">
    <source>
        <dbReference type="Proteomes" id="UP001152876"/>
    </source>
</evidence>
<accession>A0A9X4NR48</accession>
<dbReference type="InterPro" id="IPR017941">
    <property type="entry name" value="Rieske_2Fe-2S"/>
</dbReference>
<dbReference type="Pfam" id="PF00355">
    <property type="entry name" value="Rieske"/>
    <property type="match status" value="1"/>
</dbReference>
<dbReference type="PANTHER" id="PTHR21496">
    <property type="entry name" value="FERREDOXIN-RELATED"/>
    <property type="match status" value="1"/>
</dbReference>
<keyword evidence="4" id="KW-0408">Iron</keyword>
<keyword evidence="5" id="KW-0411">Iron-sulfur</keyword>
<dbReference type="GO" id="GO:0008942">
    <property type="term" value="F:nitrite reductase [NAD(P)H] activity"/>
    <property type="evidence" value="ECO:0007669"/>
    <property type="project" value="InterPro"/>
</dbReference>
<protein>
    <submittedName>
        <fullName evidence="9">Nitrite reductase (NAD(P)H) small subunit</fullName>
    </submittedName>
</protein>
<evidence type="ECO:0000256" key="6">
    <source>
        <dbReference type="ARBA" id="ARBA00023063"/>
    </source>
</evidence>
<evidence type="ECO:0000256" key="2">
    <source>
        <dbReference type="ARBA" id="ARBA00022723"/>
    </source>
</evidence>
<keyword evidence="3" id="KW-0560">Oxidoreductase</keyword>
<dbReference type="GO" id="GO:0051537">
    <property type="term" value="F:2 iron, 2 sulfur cluster binding"/>
    <property type="evidence" value="ECO:0007669"/>
    <property type="project" value="UniProtKB-KW"/>
</dbReference>
<keyword evidence="10" id="KW-1185">Reference proteome</keyword>
<dbReference type="Gene3D" id="2.102.10.10">
    <property type="entry name" value="Rieske [2Fe-2S] iron-sulphur domain"/>
    <property type="match status" value="1"/>
</dbReference>
<evidence type="ECO:0000259" key="8">
    <source>
        <dbReference type="PROSITE" id="PS51296"/>
    </source>
</evidence>
<evidence type="ECO:0000256" key="4">
    <source>
        <dbReference type="ARBA" id="ARBA00023004"/>
    </source>
</evidence>
<dbReference type="PANTHER" id="PTHR21496:SF23">
    <property type="entry name" value="3-PHENYLPROPIONATE_CINNAMIC ACID DIOXYGENASE FERREDOXIN SUBUNIT"/>
    <property type="match status" value="1"/>
</dbReference>
<keyword evidence="6" id="KW-0534">Nitrate assimilation</keyword>